<accession>A0AAW2Y578</accession>
<reference evidence="3" key="2">
    <citation type="journal article" date="2024" name="Plant">
        <title>Genomic evolution and insights into agronomic trait innovations of Sesamum species.</title>
        <authorList>
            <person name="Miao H."/>
            <person name="Wang L."/>
            <person name="Qu L."/>
            <person name="Liu H."/>
            <person name="Sun Y."/>
            <person name="Le M."/>
            <person name="Wang Q."/>
            <person name="Wei S."/>
            <person name="Zheng Y."/>
            <person name="Lin W."/>
            <person name="Duan Y."/>
            <person name="Cao H."/>
            <person name="Xiong S."/>
            <person name="Wang X."/>
            <person name="Wei L."/>
            <person name="Li C."/>
            <person name="Ma Q."/>
            <person name="Ju M."/>
            <person name="Zhao R."/>
            <person name="Li G."/>
            <person name="Mu C."/>
            <person name="Tian Q."/>
            <person name="Mei H."/>
            <person name="Zhang T."/>
            <person name="Gao T."/>
            <person name="Zhang H."/>
        </authorList>
    </citation>
    <scope>NUCLEOTIDE SEQUENCE</scope>
    <source>
        <strain evidence="3">KEN1</strain>
    </source>
</reference>
<sequence>MSVPEFGGWDGKSETNYSVVFSQARAHKKKHKSEVPPQAHHHNSLGNEFELPPQPQDHRPDVHPFSTPPMKNRMSVPEFGGWNGKSEMENNYTVVFTHARANRKKHKSEIPPTPLGNEFEFPALHPNDGLVFSTMFR</sequence>
<protein>
    <recommendedName>
        <fullName evidence="2">RIN4 pathogenic type III effector avirulence factor Avr cleavage site domain-containing protein</fullName>
    </recommendedName>
</protein>
<dbReference type="AlphaFoldDB" id="A0AAW2Y578"/>
<name>A0AAW2Y578_9LAMI</name>
<dbReference type="PANTHER" id="PTHR33882:SF11">
    <property type="entry name" value="RPM1-INTERACTING PROTEIN 4 (RIN4) FAMILY PROTEIN"/>
    <property type="match status" value="1"/>
</dbReference>
<comment type="caution">
    <text evidence="3">The sequence shown here is derived from an EMBL/GenBank/DDBJ whole genome shotgun (WGS) entry which is preliminary data.</text>
</comment>
<evidence type="ECO:0000259" key="2">
    <source>
        <dbReference type="Pfam" id="PF05627"/>
    </source>
</evidence>
<feature type="domain" description="RIN4 pathogenic type III effector avirulence factor Avr cleavage site" evidence="2">
    <location>
        <begin position="2"/>
        <end position="29"/>
    </location>
</feature>
<dbReference type="EMBL" id="JACGWN010000002">
    <property type="protein sequence ID" value="KAL0460914.1"/>
    <property type="molecule type" value="Genomic_DNA"/>
</dbReference>
<gene>
    <name evidence="3" type="ORF">Slati_0718600</name>
</gene>
<evidence type="ECO:0000313" key="3">
    <source>
        <dbReference type="EMBL" id="KAL0460914.1"/>
    </source>
</evidence>
<evidence type="ECO:0000256" key="1">
    <source>
        <dbReference type="SAM" id="MobiDB-lite"/>
    </source>
</evidence>
<feature type="region of interest" description="Disordered" evidence="1">
    <location>
        <begin position="20"/>
        <end position="83"/>
    </location>
</feature>
<feature type="domain" description="RIN4 pathogenic type III effector avirulence factor Avr cleavage site" evidence="2">
    <location>
        <begin position="72"/>
        <end position="104"/>
    </location>
</feature>
<proteinExistence type="predicted"/>
<dbReference type="PANTHER" id="PTHR33882">
    <property type="entry name" value="PATHOGENIC TYPE III EFFECTOR AVIRULENCE FACTOR AVR AVRRPT-CLEAVAGE: CLEAVAGE SITE PROTEIN"/>
    <property type="match status" value="1"/>
</dbReference>
<organism evidence="3">
    <name type="scientific">Sesamum latifolium</name>
    <dbReference type="NCBI Taxonomy" id="2727402"/>
    <lineage>
        <taxon>Eukaryota</taxon>
        <taxon>Viridiplantae</taxon>
        <taxon>Streptophyta</taxon>
        <taxon>Embryophyta</taxon>
        <taxon>Tracheophyta</taxon>
        <taxon>Spermatophyta</taxon>
        <taxon>Magnoliopsida</taxon>
        <taxon>eudicotyledons</taxon>
        <taxon>Gunneridae</taxon>
        <taxon>Pentapetalae</taxon>
        <taxon>asterids</taxon>
        <taxon>lamiids</taxon>
        <taxon>Lamiales</taxon>
        <taxon>Pedaliaceae</taxon>
        <taxon>Sesamum</taxon>
    </lineage>
</organism>
<dbReference type="Pfam" id="PF05627">
    <property type="entry name" value="AvrRpt-cleavage"/>
    <property type="match status" value="2"/>
</dbReference>
<dbReference type="InterPro" id="IPR008700">
    <property type="entry name" value="TypeIII_avirulence_cleave"/>
</dbReference>
<reference evidence="3" key="1">
    <citation type="submission" date="2020-06" db="EMBL/GenBank/DDBJ databases">
        <authorList>
            <person name="Li T."/>
            <person name="Hu X."/>
            <person name="Zhang T."/>
            <person name="Song X."/>
            <person name="Zhang H."/>
            <person name="Dai N."/>
            <person name="Sheng W."/>
            <person name="Hou X."/>
            <person name="Wei L."/>
        </authorList>
    </citation>
    <scope>NUCLEOTIDE SEQUENCE</scope>
    <source>
        <strain evidence="3">KEN1</strain>
        <tissue evidence="3">Leaf</tissue>
    </source>
</reference>